<sequence>MHAVNALHRHSVSNRAPDARFDNAPEQIQVLRDRIVQLIEEVRTAAEIPANLRTTRSISSLFDSNRQTRQERYRDGHWEELAKWQSQYREANREDLNSQLREGRRRHRLQKICAPDAAWTERIPDSDARPAKPTTWRRTSMSATSRIDAFTARLFCWNRKPKQGRAYAARKARSTFKKTLTSSRTSRSCGRRFLKVLTRNRRPSWSTRRPSTPTSPLDRSPPRLPSRARLQGSSSSTGSSPTI</sequence>
<evidence type="ECO:0000313" key="3">
    <source>
        <dbReference type="Proteomes" id="UP000298663"/>
    </source>
</evidence>
<evidence type="ECO:0000313" key="2">
    <source>
        <dbReference type="EMBL" id="TMS37430.1"/>
    </source>
</evidence>
<dbReference type="AlphaFoldDB" id="A0A4U8UVI5"/>
<keyword evidence="3" id="KW-1185">Reference proteome</keyword>
<feature type="compositionally biased region" description="Low complexity" evidence="1">
    <location>
        <begin position="225"/>
        <end position="243"/>
    </location>
</feature>
<feature type="region of interest" description="Disordered" evidence="1">
    <location>
        <begin position="1"/>
        <end position="20"/>
    </location>
</feature>
<gene>
    <name evidence="2" type="ORF">L596_004365</name>
</gene>
<organism evidence="2 3">
    <name type="scientific">Steinernema carpocapsae</name>
    <name type="common">Entomopathogenic nematode</name>
    <dbReference type="NCBI Taxonomy" id="34508"/>
    <lineage>
        <taxon>Eukaryota</taxon>
        <taxon>Metazoa</taxon>
        <taxon>Ecdysozoa</taxon>
        <taxon>Nematoda</taxon>
        <taxon>Chromadorea</taxon>
        <taxon>Rhabditida</taxon>
        <taxon>Tylenchina</taxon>
        <taxon>Panagrolaimomorpha</taxon>
        <taxon>Strongyloidoidea</taxon>
        <taxon>Steinernematidae</taxon>
        <taxon>Steinernema</taxon>
    </lineage>
</organism>
<reference evidence="2 3" key="1">
    <citation type="journal article" date="2015" name="Genome Biol.">
        <title>Comparative genomics of Steinernema reveals deeply conserved gene regulatory networks.</title>
        <authorList>
            <person name="Dillman A.R."/>
            <person name="Macchietto M."/>
            <person name="Porter C.F."/>
            <person name="Rogers A."/>
            <person name="Williams B."/>
            <person name="Antoshechkin I."/>
            <person name="Lee M.M."/>
            <person name="Goodwin Z."/>
            <person name="Lu X."/>
            <person name="Lewis E.E."/>
            <person name="Goodrich-Blair H."/>
            <person name="Stock S.P."/>
            <person name="Adams B.J."/>
            <person name="Sternberg P.W."/>
            <person name="Mortazavi A."/>
        </authorList>
    </citation>
    <scope>NUCLEOTIDE SEQUENCE [LARGE SCALE GENOMIC DNA]</scope>
    <source>
        <strain evidence="2 3">ALL</strain>
    </source>
</reference>
<name>A0A4U8UVI5_STECR</name>
<dbReference type="Proteomes" id="UP000298663">
    <property type="component" value="Unassembled WGS sequence"/>
</dbReference>
<dbReference type="EMBL" id="AZBU02000001">
    <property type="protein sequence ID" value="TMS37430.1"/>
    <property type="molecule type" value="Genomic_DNA"/>
</dbReference>
<comment type="caution">
    <text evidence="2">The sequence shown here is derived from an EMBL/GenBank/DDBJ whole genome shotgun (WGS) entry which is preliminary data.</text>
</comment>
<accession>A0A4U8UVI5</accession>
<protein>
    <submittedName>
        <fullName evidence="2">Uncharacterized protein</fullName>
    </submittedName>
</protein>
<evidence type="ECO:0000256" key="1">
    <source>
        <dbReference type="SAM" id="MobiDB-lite"/>
    </source>
</evidence>
<proteinExistence type="predicted"/>
<reference evidence="2 3" key="2">
    <citation type="journal article" date="2019" name="G3 (Bethesda)">
        <title>Hybrid Assembly of the Genome of the Entomopathogenic Nematode Steinernema carpocapsae Identifies the X-Chromosome.</title>
        <authorList>
            <person name="Serra L."/>
            <person name="Macchietto M."/>
            <person name="Macias-Munoz A."/>
            <person name="McGill C.J."/>
            <person name="Rodriguez I.M."/>
            <person name="Rodriguez B."/>
            <person name="Murad R."/>
            <person name="Mortazavi A."/>
        </authorList>
    </citation>
    <scope>NUCLEOTIDE SEQUENCE [LARGE SCALE GENOMIC DNA]</scope>
    <source>
        <strain evidence="2 3">ALL</strain>
    </source>
</reference>
<feature type="region of interest" description="Disordered" evidence="1">
    <location>
        <begin position="199"/>
        <end position="243"/>
    </location>
</feature>
<feature type="compositionally biased region" description="Low complexity" evidence="1">
    <location>
        <begin position="203"/>
        <end position="218"/>
    </location>
</feature>